<feature type="domain" description="DUF6314" evidence="1">
    <location>
        <begin position="29"/>
        <end position="146"/>
    </location>
</feature>
<reference evidence="3 5" key="2">
    <citation type="submission" date="2019-08" db="EMBL/GenBank/DDBJ databases">
        <title>Complete genome sequences of Francisella adeliensis (FSC1325 and FSC1326).</title>
        <authorList>
            <person name="Ohrman C."/>
            <person name="Uneklint I."/>
            <person name="Vallesi A."/>
            <person name="Karlsson L."/>
            <person name="Sjodin A."/>
        </authorList>
    </citation>
    <scope>NUCLEOTIDE SEQUENCE [LARGE SCALE GENOMIC DNA]</scope>
    <source>
        <strain evidence="3 5">FSC1325</strain>
    </source>
</reference>
<name>A0A2Z4XZP2_9GAMM</name>
<gene>
    <name evidence="2" type="ORF">CDH04_07990</name>
    <name evidence="3" type="ORF">FZC43_07995</name>
</gene>
<reference evidence="2 4" key="1">
    <citation type="submission" date="2017-06" db="EMBL/GenBank/DDBJ databases">
        <title>Complete genome of Francisella adeliensis.</title>
        <authorList>
            <person name="Vallesi A."/>
            <person name="Sjodin A."/>
        </authorList>
    </citation>
    <scope>NUCLEOTIDE SEQUENCE [LARGE SCALE GENOMIC DNA]</scope>
    <source>
        <strain evidence="2 4">FDC440</strain>
    </source>
</reference>
<evidence type="ECO:0000313" key="4">
    <source>
        <dbReference type="Proteomes" id="UP000251120"/>
    </source>
</evidence>
<protein>
    <recommendedName>
        <fullName evidence="1">DUF6314 domain-containing protein</fullName>
    </recommendedName>
</protein>
<keyword evidence="5" id="KW-1185">Reference proteome</keyword>
<accession>A0A2Z4XZP2</accession>
<evidence type="ECO:0000259" key="1">
    <source>
        <dbReference type="Pfam" id="PF19834"/>
    </source>
</evidence>
<dbReference type="RefSeq" id="WP_112870520.1">
    <property type="nucleotide sequence ID" value="NZ_CP021781.1"/>
</dbReference>
<dbReference type="EMBL" id="CP043424">
    <property type="protein sequence ID" value="QIW12588.1"/>
    <property type="molecule type" value="Genomic_DNA"/>
</dbReference>
<dbReference type="AlphaFoldDB" id="A0A2Z4XZP2"/>
<dbReference type="KEGG" id="fad:CDH04_07990"/>
<dbReference type="Pfam" id="PF19834">
    <property type="entry name" value="DUF6314"/>
    <property type="match status" value="1"/>
</dbReference>
<proteinExistence type="predicted"/>
<evidence type="ECO:0000313" key="5">
    <source>
        <dbReference type="Proteomes" id="UP000681131"/>
    </source>
</evidence>
<dbReference type="Proteomes" id="UP000681131">
    <property type="component" value="Chromosome"/>
</dbReference>
<dbReference type="Proteomes" id="UP000251120">
    <property type="component" value="Chromosome"/>
</dbReference>
<evidence type="ECO:0000313" key="3">
    <source>
        <dbReference type="EMBL" id="QIW12588.1"/>
    </source>
</evidence>
<organism evidence="2 4">
    <name type="scientific">Francisella adeliensis</name>
    <dbReference type="NCBI Taxonomy" id="2007306"/>
    <lineage>
        <taxon>Bacteria</taxon>
        <taxon>Pseudomonadati</taxon>
        <taxon>Pseudomonadota</taxon>
        <taxon>Gammaproteobacteria</taxon>
        <taxon>Thiotrichales</taxon>
        <taxon>Francisellaceae</taxon>
        <taxon>Francisella</taxon>
    </lineage>
</organism>
<sequence>MNLFSSLQQVKSFKFNASAGINSATNWNGIGHGKVVTRIEDNQIFFKEEGSFSLENITKPTNIFNEYIWTKLSENKLRLSHARFGYKNTVTLFDLIKISETVWQSEEAHVCVDDLYSAKLEITSNSIKLKWNIVGPKKDESIEYNYSF</sequence>
<dbReference type="EMBL" id="CP021781">
    <property type="protein sequence ID" value="AXA34341.1"/>
    <property type="molecule type" value="Genomic_DNA"/>
</dbReference>
<dbReference type="OrthoDB" id="21379at2"/>
<evidence type="ECO:0000313" key="2">
    <source>
        <dbReference type="EMBL" id="AXA34341.1"/>
    </source>
</evidence>
<dbReference type="InterPro" id="IPR045632">
    <property type="entry name" value="DUF6314"/>
</dbReference>